<evidence type="ECO:0000313" key="3">
    <source>
        <dbReference type="Proteomes" id="UP001140513"/>
    </source>
</evidence>
<protein>
    <submittedName>
        <fullName evidence="2">Uncharacterized protein</fullName>
    </submittedName>
</protein>
<dbReference type="EMBL" id="JAPEUX010000004">
    <property type="protein sequence ID" value="KAJ4354324.1"/>
    <property type="molecule type" value="Genomic_DNA"/>
</dbReference>
<dbReference type="RefSeq" id="XP_056072098.1">
    <property type="nucleotide sequence ID" value="XM_056214831.1"/>
</dbReference>
<dbReference type="OrthoDB" id="10605862at2759"/>
<comment type="caution">
    <text evidence="2">The sequence shown here is derived from an EMBL/GenBank/DDBJ whole genome shotgun (WGS) entry which is preliminary data.</text>
</comment>
<accession>A0A9W9CC21</accession>
<feature type="compositionally biased region" description="Basic residues" evidence="1">
    <location>
        <begin position="153"/>
        <end position="167"/>
    </location>
</feature>
<dbReference type="CDD" id="cd00167">
    <property type="entry name" value="SANT"/>
    <property type="match status" value="1"/>
</dbReference>
<dbReference type="Proteomes" id="UP001140513">
    <property type="component" value="Unassembled WGS sequence"/>
</dbReference>
<feature type="compositionally biased region" description="Polar residues" evidence="1">
    <location>
        <begin position="86"/>
        <end position="95"/>
    </location>
</feature>
<sequence>MSAADIPRRATPEIHAIMSIANILNDRNTTTRRVDRKFCAYCNKWGRSDNYARHKKSKMHLAAARAAAASAVSPATTPPAVENVEAESSNANDSPAVTAPTVEISEGEQSDTDVPTADTSSPKVSKPASPVSPGTNAARESIASKGGVSKPSASKKKPKSSASKKAKSSASKNSRPVRKKSPNKKVFTEAEDEQILHGYFQQKPEKEIAKEMQGKSATAIKARIRVIAGLEWSPQGDTKTATYHRILKEYHNV</sequence>
<evidence type="ECO:0000313" key="2">
    <source>
        <dbReference type="EMBL" id="KAJ4354324.1"/>
    </source>
</evidence>
<dbReference type="InterPro" id="IPR001005">
    <property type="entry name" value="SANT/Myb"/>
</dbReference>
<name>A0A9W9CC21_9PLEO</name>
<feature type="region of interest" description="Disordered" evidence="1">
    <location>
        <begin position="84"/>
        <end position="190"/>
    </location>
</feature>
<feature type="compositionally biased region" description="Low complexity" evidence="1">
    <location>
        <begin position="120"/>
        <end position="133"/>
    </location>
</feature>
<evidence type="ECO:0000256" key="1">
    <source>
        <dbReference type="SAM" id="MobiDB-lite"/>
    </source>
</evidence>
<keyword evidence="3" id="KW-1185">Reference proteome</keyword>
<dbReference type="AlphaFoldDB" id="A0A9W9CC21"/>
<reference evidence="2" key="1">
    <citation type="submission" date="2022-10" db="EMBL/GenBank/DDBJ databases">
        <title>Tapping the CABI collections for fungal endophytes: first genome assemblies for Collariella, Neodidymelliopsis, Ascochyta clinopodiicola, Didymella pomorum, Didymosphaeria variabile, Neocosmospora piperis and Neocucurbitaria cava.</title>
        <authorList>
            <person name="Hill R."/>
        </authorList>
    </citation>
    <scope>NUCLEOTIDE SEQUENCE</scope>
    <source>
        <strain evidence="2">IMI 356815</strain>
    </source>
</reference>
<gene>
    <name evidence="2" type="ORF">N0V89_006059</name>
</gene>
<feature type="compositionally biased region" description="Low complexity" evidence="1">
    <location>
        <begin position="143"/>
        <end position="152"/>
    </location>
</feature>
<proteinExistence type="predicted"/>
<organism evidence="2 3">
    <name type="scientific">Didymosphaeria variabile</name>
    <dbReference type="NCBI Taxonomy" id="1932322"/>
    <lineage>
        <taxon>Eukaryota</taxon>
        <taxon>Fungi</taxon>
        <taxon>Dikarya</taxon>
        <taxon>Ascomycota</taxon>
        <taxon>Pezizomycotina</taxon>
        <taxon>Dothideomycetes</taxon>
        <taxon>Pleosporomycetidae</taxon>
        <taxon>Pleosporales</taxon>
        <taxon>Massarineae</taxon>
        <taxon>Didymosphaeriaceae</taxon>
        <taxon>Didymosphaeria</taxon>
    </lineage>
</organism>
<dbReference type="GeneID" id="80909589"/>